<dbReference type="InterPro" id="IPR008979">
    <property type="entry name" value="Galactose-bd-like_sf"/>
</dbReference>
<dbReference type="Gene3D" id="2.60.120.260">
    <property type="entry name" value="Galactose-binding domain-like"/>
    <property type="match status" value="1"/>
</dbReference>
<keyword evidence="1" id="KW-0732">Signal</keyword>
<dbReference type="HOGENOM" id="CLU_1314231_0_0_3"/>
<feature type="signal peptide" evidence="1">
    <location>
        <begin position="1"/>
        <end position="27"/>
    </location>
</feature>
<dbReference type="EMBL" id="CAIQ01000273">
    <property type="protein sequence ID" value="CCI37711.1"/>
    <property type="molecule type" value="Genomic_DNA"/>
</dbReference>
<gene>
    <name evidence="3" type="ORF">MICAK_3440008</name>
</gene>
<dbReference type="SUPFAM" id="SSF49785">
    <property type="entry name" value="Galactose-binding domain-like"/>
    <property type="match status" value="1"/>
</dbReference>
<feature type="domain" description="Ice-binding protein C-terminal" evidence="2">
    <location>
        <begin position="207"/>
        <end position="232"/>
    </location>
</feature>
<dbReference type="InterPro" id="IPR013424">
    <property type="entry name" value="Ice-binding_C"/>
</dbReference>
<dbReference type="AlphaFoldDB" id="I4ITT7"/>
<comment type="caution">
    <text evidence="3">The sequence shown here is derived from an EMBL/GenBank/DDBJ whole genome shotgun (WGS) entry which is preliminary data.</text>
</comment>
<protein>
    <recommendedName>
        <fullName evidence="2">Ice-binding protein C-terminal domain-containing protein</fullName>
    </recommendedName>
</protein>
<evidence type="ECO:0000259" key="2">
    <source>
        <dbReference type="Pfam" id="PF07589"/>
    </source>
</evidence>
<evidence type="ECO:0000313" key="3">
    <source>
        <dbReference type="EMBL" id="CCI37711.1"/>
    </source>
</evidence>
<accession>I4ITT7</accession>
<reference evidence="3 4" key="1">
    <citation type="submission" date="2012-04" db="EMBL/GenBank/DDBJ databases">
        <authorList>
            <person name="Genoscope - CEA"/>
        </authorList>
    </citation>
    <scope>NUCLEOTIDE SEQUENCE [LARGE SCALE GENOMIC DNA]</scope>
    <source>
        <strain evidence="3 4">9701</strain>
    </source>
</reference>
<dbReference type="RefSeq" id="WP_002803353.1">
    <property type="nucleotide sequence ID" value="NZ_HE974191.1"/>
</dbReference>
<feature type="chain" id="PRO_5003691064" description="Ice-binding protein C-terminal domain-containing protein" evidence="1">
    <location>
        <begin position="28"/>
        <end position="233"/>
    </location>
</feature>
<dbReference type="Pfam" id="PF07589">
    <property type="entry name" value="PEP-CTERM"/>
    <property type="match status" value="1"/>
</dbReference>
<organism evidence="3 4">
    <name type="scientific">Microcystis aeruginosa PCC 9701</name>
    <dbReference type="NCBI Taxonomy" id="721123"/>
    <lineage>
        <taxon>Bacteria</taxon>
        <taxon>Bacillati</taxon>
        <taxon>Cyanobacteriota</taxon>
        <taxon>Cyanophyceae</taxon>
        <taxon>Oscillatoriophycideae</taxon>
        <taxon>Chroococcales</taxon>
        <taxon>Microcystaceae</taxon>
        <taxon>Microcystis</taxon>
    </lineage>
</organism>
<proteinExistence type="predicted"/>
<name>I4ITT7_MICAE</name>
<evidence type="ECO:0000313" key="4">
    <source>
        <dbReference type="Proteomes" id="UP000004047"/>
    </source>
</evidence>
<evidence type="ECO:0000256" key="1">
    <source>
        <dbReference type="SAM" id="SignalP"/>
    </source>
</evidence>
<dbReference type="Proteomes" id="UP000004047">
    <property type="component" value="Unassembled WGS sequence"/>
</dbReference>
<sequence length="233" mass="24108">MKLAITHLVLSTATFGLMLAVPQNAQASGLIRSVTATAPGFTANSQGSLAATTNGFGLQGPPLNRPTLTGTHAVTNTGTTNPNAWRTPLLTASTVGNVTINFAFGRIYNLAGFSFWNLGGDMTSAGQGINGVTIQYSSNGGTNWTTLTDPGVPASFSKGPATGVVSAQQVSFSPVYATNVRFINMSNHGITAPTNYRLGFNEIQFTSIPEPSTTLALLALGLAGMGLGLRKRI</sequence>
<dbReference type="NCBIfam" id="TIGR02595">
    <property type="entry name" value="PEP_CTERM"/>
    <property type="match status" value="1"/>
</dbReference>